<dbReference type="EnsemblPlants" id="TraesCS1B02G083000.2">
    <property type="protein sequence ID" value="TraesCS1B02G083000.2"/>
    <property type="gene ID" value="TraesCS1B02G083000"/>
</dbReference>
<dbReference type="Gramene" id="TraesCS1B02G083000.2">
    <property type="protein sequence ID" value="TraesCS1B02G083000.2"/>
    <property type="gene ID" value="TraesCS1B02G083000"/>
</dbReference>
<dbReference type="AlphaFoldDB" id="A0A3B5YSJ7"/>
<evidence type="ECO:0000313" key="2">
    <source>
        <dbReference type="EnsemblPlants" id="TraesCS1B02G083000.2"/>
    </source>
</evidence>
<accession>A0A3B5YSJ7</accession>
<dbReference type="SUPFAM" id="SSF55920">
    <property type="entry name" value="Creatinase/aminopeptidase"/>
    <property type="match status" value="1"/>
</dbReference>
<dbReference type="Gramene" id="TraesCS1B03G0211200.1">
    <property type="protein sequence ID" value="TraesCS1B03G0211200.1.CDS"/>
    <property type="gene ID" value="TraesCS1B03G0211200"/>
</dbReference>
<dbReference type="OrthoDB" id="3209743at2759"/>
<protein>
    <recommendedName>
        <fullName evidence="1">TOD1/MUCI70 glycosyltransferase-like domain-containing protein</fullName>
    </recommendedName>
</protein>
<dbReference type="PANTHER" id="PTHR43330:SF5">
    <property type="entry name" value="METHIONINE AMINOPEPTIDASE"/>
    <property type="match status" value="1"/>
</dbReference>
<dbReference type="Pfam" id="PF04765">
    <property type="entry name" value="TOD1_MUCI70"/>
    <property type="match status" value="1"/>
</dbReference>
<dbReference type="Proteomes" id="UP000019116">
    <property type="component" value="Chromosome 1B"/>
</dbReference>
<dbReference type="PANTHER" id="PTHR43330">
    <property type="entry name" value="METHIONINE AMINOPEPTIDASE"/>
    <property type="match status" value="1"/>
</dbReference>
<dbReference type="SMR" id="A0A3B5YSJ7"/>
<name>A0A3B5YSJ7_WHEAT</name>
<dbReference type="GO" id="GO:0070006">
    <property type="term" value="F:metalloaminopeptidase activity"/>
    <property type="evidence" value="ECO:0000318"/>
    <property type="project" value="GO_Central"/>
</dbReference>
<dbReference type="STRING" id="4565.A0A3B5YSJ7"/>
<dbReference type="Gramene" id="TraesNOR1B03G00215930.1">
    <property type="protein sequence ID" value="TraesNOR1B03G00215930.1"/>
    <property type="gene ID" value="TraesNOR1B03G00215930"/>
</dbReference>
<dbReference type="PaxDb" id="4565-Traes_1BS_21C5730C3.2"/>
<evidence type="ECO:0000313" key="3">
    <source>
        <dbReference type="Proteomes" id="UP000019116"/>
    </source>
</evidence>
<dbReference type="Gene3D" id="3.90.230.10">
    <property type="entry name" value="Creatinase/methionine aminopeptidase superfamily"/>
    <property type="match status" value="1"/>
</dbReference>
<dbReference type="InterPro" id="IPR036005">
    <property type="entry name" value="Creatinase/aminopeptidase-like"/>
</dbReference>
<reference evidence="2" key="1">
    <citation type="submission" date="2018-08" db="EMBL/GenBank/DDBJ databases">
        <authorList>
            <person name="Rossello M."/>
        </authorList>
    </citation>
    <scope>NUCLEOTIDE SEQUENCE [LARGE SCALE GENOMIC DNA]</scope>
    <source>
        <strain evidence="2">cv. Chinese Spring</strain>
    </source>
</reference>
<keyword evidence="3" id="KW-1185">Reference proteome</keyword>
<proteinExistence type="predicted"/>
<organism evidence="2">
    <name type="scientific">Triticum aestivum</name>
    <name type="common">Wheat</name>
    <dbReference type="NCBI Taxonomy" id="4565"/>
    <lineage>
        <taxon>Eukaryota</taxon>
        <taxon>Viridiplantae</taxon>
        <taxon>Streptophyta</taxon>
        <taxon>Embryophyta</taxon>
        <taxon>Tracheophyta</taxon>
        <taxon>Spermatophyta</taxon>
        <taxon>Magnoliopsida</taxon>
        <taxon>Liliopsida</taxon>
        <taxon>Poales</taxon>
        <taxon>Poaceae</taxon>
        <taxon>BOP clade</taxon>
        <taxon>Pooideae</taxon>
        <taxon>Triticodae</taxon>
        <taxon>Triticeae</taxon>
        <taxon>Triticinae</taxon>
        <taxon>Triticum</taxon>
    </lineage>
</organism>
<evidence type="ECO:0000259" key="1">
    <source>
        <dbReference type="Pfam" id="PF04765"/>
    </source>
</evidence>
<reference evidence="2" key="2">
    <citation type="submission" date="2018-10" db="UniProtKB">
        <authorList>
            <consortium name="EnsemblPlants"/>
        </authorList>
    </citation>
    <scope>IDENTIFICATION</scope>
</reference>
<feature type="domain" description="TOD1/MUCI70 glycosyltransferase-like" evidence="1">
    <location>
        <begin position="81"/>
        <end position="139"/>
    </location>
</feature>
<sequence length="139" mass="15573">MRAACKLASRVLNFAGTLVKPSITTNEIDMAGHHMIVEAGAYPSPLGYGGFPKSICTSVNECACHGLPDSTQLQNGDIITIDVNVFLNYFLWRKKAEYAISAHYDHTCVWEEVLQNKCLNKYNHTAIDGQFYFYQFEGL</sequence>
<dbReference type="InterPro" id="IPR048354">
    <property type="entry name" value="TOD1_MUCI70_glycTrfase_dom"/>
</dbReference>